<reference evidence="2 3" key="1">
    <citation type="submission" date="2015-10" db="EMBL/GenBank/DDBJ databases">
        <title>Draft genome sequence of Salegentibacter salinarum KCTC 12975.</title>
        <authorList>
            <person name="Lin W."/>
            <person name="Zheng Q."/>
        </authorList>
    </citation>
    <scope>NUCLEOTIDE SEQUENCE [LARGE SCALE GENOMIC DNA]</scope>
    <source>
        <strain evidence="2 3">KCTC 12975</strain>
    </source>
</reference>
<sequence>MEKNYFRNQFTYTRFVLIAFTLLFCTAAVNAQVYKEFQQRTSQYSTSKKIYNIKGDFTMIGNTNLSLLLYGDNTNNSNNFMQFVDEDDDSSTINSSAAILELSNENGANPECSNIVYAGLYWSGRTSSPGKTNAKRNIKVKGPNNSYYQTVSANANDILFPGPSNMYAAYAEVTDLVKSNGTGEYWVADMELTEGNGGITGYYGGWGMIVIYENSQMDWRDVTVFDGYAHVEGNVVANYELPVSGFNTAQSGPVNMKMGIMAGEGDVGISGDYFQIKKNSDQTWLGLSHEQNSANNFFNSSIQNNGSSRSPNHTNNTGIDISMFNIPNVGNSVIDNNQTSTTFRYGSTQDTYSIFSIAMSVDAYIPEIEGISSLTAINGSTAGNPPYNAEPGDELSYKIELRNKGTENVEDLKVVIPVPYNADYLTNSLSTNFYFSPSPQNNEVYFDPTLGATGSIVWEIDELPLANNTNDILADLTIKFGVTKNCTILSNACPGFDLIRFNGNISGHGAITGTTFENKDLIQGYETEGTCQGQPITAPFEVAIDATNFRAENCGNSDEERKFVYCNREDPIEIAEINSGFPNGTRFFNESPVTSNSTEYTTNNPIPNNSGSTEYYAVIPGSEDCAIPFTIEITTIASVPETEPVTYCLNEEAVPLKATATNSDLTLFYYTGEEDTSPEIQIIPSTSQSGEFTYYAAEGESASCISPNKAQITVSVIGQPEITAPQNQTLQTCGNDFIDDSIPGLSNQFTTISQQIFTDLGGIISFTEEIESISYKDILQQQSPAVYQRIFRISYECGNIEVQQSLTLENIKTQLEPVYTKENPTCENENGILTITNFNEDYEYFLNSNSGNIELNTTPTSLSPGVYIISVALNDCVFTTNSFEILPAPAIPESPEITTVDQPTCSVETGKITVTAIEGFLYSLDGEIYQESNIFEDLAPGIYAVYVQNEENCISHPSKDIIINENSGSPAQPEVSISQQPTCENTTGSILVTTVQGITYKLLNGNKNELSNAIENAEFSDLDSGTYFVQASNEDCASVSEALVIEENPGSPAQPQAVVSQQPTCEDTTGTISVTTGQGITYTLLNENQNEVNSTLENNEFSNLTAGTYFVKASNQDCESISEALVIEENAGTPTKPEASVAQQPTCEDTTGTISVSIVQGITYTLLDENENELSNSFENGEFSNLTAGTYFVQASNDDCNSISDALVIEENSGAPAQPEASISQQPICEYTTGTISINTIQGITYTLFDENQNTVNTTIENGEFSELPVGTYFVQASNEDCESVSEAMVIEENLGSPAQPEAFVSQKPTCEETTGTISVNTVQGITYTLLDENQNAINDTIDNGDFTNLNDGTYFVQASNNDCEAISEAMVIEENLGAPAQPEAIVSQKPSCEDITGTVSVTTIQGIIYTLLDENQNELANSIDNGEFSNLTAGTYFVLASNEDCESISEALVIEKNLGSPAEPQAVVSQQPTCDDVTGTIAATTVQGISYTLLDENQNELEISFENGEFSDLAAGTYFVQASNNDCESVSKAIVIEENPGSPAQPQAVVSQQPTCEDTTGTISVNTVQGITYTLLDENQNAINDTIDNGDFTNLNDGTYFVQASNNDCEAISEAMVIEENLGAPAQPEAIVSQKPSCEDITGTVSVTTIQGIIYTLLDENQNELANSIDNGEFSNLTAGTYFVLASNEDCESISKAIVIEETPGSPAQPQAVVSQQPTCEDTTGTISVNTVQGIT</sequence>
<dbReference type="STRING" id="447422.SAMN05660903_03774"/>
<evidence type="ECO:0000313" key="3">
    <source>
        <dbReference type="Proteomes" id="UP000232673"/>
    </source>
</evidence>
<dbReference type="RefSeq" id="WP_101023096.1">
    <property type="nucleotide sequence ID" value="NZ_LKTS01000029.1"/>
</dbReference>
<accession>A0A2N0TSZ2</accession>
<dbReference type="NCBIfam" id="TIGR01451">
    <property type="entry name" value="B_ant_repeat"/>
    <property type="match status" value="1"/>
</dbReference>
<keyword evidence="1" id="KW-0732">Signal</keyword>
<proteinExistence type="predicted"/>
<keyword evidence="3" id="KW-1185">Reference proteome</keyword>
<dbReference type="Proteomes" id="UP000232673">
    <property type="component" value="Unassembled WGS sequence"/>
</dbReference>
<feature type="signal peptide" evidence="1">
    <location>
        <begin position="1"/>
        <end position="31"/>
    </location>
</feature>
<gene>
    <name evidence="2" type="ORF">APR41_18385</name>
</gene>
<dbReference type="EMBL" id="LKTS01000029">
    <property type="protein sequence ID" value="PKD17859.1"/>
    <property type="molecule type" value="Genomic_DNA"/>
</dbReference>
<comment type="caution">
    <text evidence="2">The sequence shown here is derived from an EMBL/GenBank/DDBJ whole genome shotgun (WGS) entry which is preliminary data.</text>
</comment>
<organism evidence="2 3">
    <name type="scientific">Salegentibacter salinarum</name>
    <dbReference type="NCBI Taxonomy" id="447422"/>
    <lineage>
        <taxon>Bacteria</taxon>
        <taxon>Pseudomonadati</taxon>
        <taxon>Bacteroidota</taxon>
        <taxon>Flavobacteriia</taxon>
        <taxon>Flavobacteriales</taxon>
        <taxon>Flavobacteriaceae</taxon>
        <taxon>Salegentibacter</taxon>
    </lineage>
</organism>
<evidence type="ECO:0000256" key="1">
    <source>
        <dbReference type="SAM" id="SignalP"/>
    </source>
</evidence>
<name>A0A2N0TSZ2_9FLAO</name>
<feature type="chain" id="PRO_5014625016" evidence="1">
    <location>
        <begin position="32"/>
        <end position="1737"/>
    </location>
</feature>
<evidence type="ECO:0000313" key="2">
    <source>
        <dbReference type="EMBL" id="PKD17859.1"/>
    </source>
</evidence>
<protein>
    <submittedName>
        <fullName evidence="2">Uncharacterized protein</fullName>
    </submittedName>
</protein>
<feature type="non-terminal residue" evidence="2">
    <location>
        <position position="1737"/>
    </location>
</feature>
<dbReference type="InterPro" id="IPR047589">
    <property type="entry name" value="DUF11_rpt"/>
</dbReference>